<organism evidence="4 5">
    <name type="scientific">Candidatus Collierbacteria bacterium GW2011_GWC2_44_18</name>
    <dbReference type="NCBI Taxonomy" id="1618392"/>
    <lineage>
        <taxon>Bacteria</taxon>
        <taxon>Candidatus Collieribacteriota</taxon>
    </lineage>
</organism>
<evidence type="ECO:0000313" key="5">
    <source>
        <dbReference type="Proteomes" id="UP000034172"/>
    </source>
</evidence>
<gene>
    <name evidence="4" type="ORF">UW41_C0010G0025</name>
</gene>
<reference evidence="4 5" key="1">
    <citation type="journal article" date="2015" name="Nature">
        <title>rRNA introns, odd ribosomes, and small enigmatic genomes across a large radiation of phyla.</title>
        <authorList>
            <person name="Brown C.T."/>
            <person name="Hug L.A."/>
            <person name="Thomas B.C."/>
            <person name="Sharon I."/>
            <person name="Castelle C.J."/>
            <person name="Singh A."/>
            <person name="Wilkins M.J."/>
            <person name="Williams K.H."/>
            <person name="Banfield J.F."/>
        </authorList>
    </citation>
    <scope>NUCLEOTIDE SEQUENCE [LARGE SCALE GENOMIC DNA]</scope>
</reference>
<proteinExistence type="predicted"/>
<dbReference type="SUPFAM" id="SSF53335">
    <property type="entry name" value="S-adenosyl-L-methionine-dependent methyltransferases"/>
    <property type="match status" value="1"/>
</dbReference>
<dbReference type="EMBL" id="LCIE01000010">
    <property type="protein sequence ID" value="KKT49186.1"/>
    <property type="molecule type" value="Genomic_DNA"/>
</dbReference>
<keyword evidence="1 4" id="KW-0489">Methyltransferase</keyword>
<evidence type="ECO:0000256" key="1">
    <source>
        <dbReference type="ARBA" id="ARBA00022603"/>
    </source>
</evidence>
<dbReference type="InterPro" id="IPR029063">
    <property type="entry name" value="SAM-dependent_MTases_sf"/>
</dbReference>
<dbReference type="InterPro" id="IPR041698">
    <property type="entry name" value="Methyltransf_25"/>
</dbReference>
<dbReference type="CDD" id="cd02440">
    <property type="entry name" value="AdoMet_MTases"/>
    <property type="match status" value="1"/>
</dbReference>
<accession>A0A0G1HPU1</accession>
<evidence type="ECO:0000259" key="3">
    <source>
        <dbReference type="Pfam" id="PF13649"/>
    </source>
</evidence>
<dbReference type="AlphaFoldDB" id="A0A0G1HPU1"/>
<evidence type="ECO:0000256" key="2">
    <source>
        <dbReference type="ARBA" id="ARBA00022679"/>
    </source>
</evidence>
<keyword evidence="2 4" id="KW-0808">Transferase</keyword>
<dbReference type="PANTHER" id="PTHR43861">
    <property type="entry name" value="TRANS-ACONITATE 2-METHYLTRANSFERASE-RELATED"/>
    <property type="match status" value="1"/>
</dbReference>
<dbReference type="GO" id="GO:0008168">
    <property type="term" value="F:methyltransferase activity"/>
    <property type="evidence" value="ECO:0007669"/>
    <property type="project" value="UniProtKB-KW"/>
</dbReference>
<feature type="domain" description="Methyltransferase" evidence="3">
    <location>
        <begin position="56"/>
        <end position="130"/>
    </location>
</feature>
<dbReference type="Proteomes" id="UP000034172">
    <property type="component" value="Unassembled WGS sequence"/>
</dbReference>
<protein>
    <submittedName>
        <fullName evidence="4">Methyltransferase family protein</fullName>
    </submittedName>
</protein>
<dbReference type="PANTHER" id="PTHR43861:SF1">
    <property type="entry name" value="TRANS-ACONITATE 2-METHYLTRANSFERASE"/>
    <property type="match status" value="1"/>
</dbReference>
<sequence length="201" mass="23298">MKFSAHDQERMNDFYDSKVRSHGVNTPQGLSWISDHTQKTRFKVLSEIGDLNNKSILDVGCGFGDLYQYLSNRFHGFLYTGIDVTSLMIETAKKNLPHIKFIEGDYGQFQTNEFDYILASGSLSFMVDNYKDVYYAMIKKMFFDSKLGVAFNMLDQKHHKQDETFATYSPSEIAGYCFGLTKNVILREDYLHGDFTIYLYH</sequence>
<name>A0A0G1HPU1_9BACT</name>
<dbReference type="STRING" id="1618392.UW41_C0010G0025"/>
<dbReference type="Pfam" id="PF13649">
    <property type="entry name" value="Methyltransf_25"/>
    <property type="match status" value="1"/>
</dbReference>
<dbReference type="Gene3D" id="3.40.50.150">
    <property type="entry name" value="Vaccinia Virus protein VP39"/>
    <property type="match status" value="1"/>
</dbReference>
<dbReference type="GO" id="GO:0032259">
    <property type="term" value="P:methylation"/>
    <property type="evidence" value="ECO:0007669"/>
    <property type="project" value="UniProtKB-KW"/>
</dbReference>
<comment type="caution">
    <text evidence="4">The sequence shown here is derived from an EMBL/GenBank/DDBJ whole genome shotgun (WGS) entry which is preliminary data.</text>
</comment>
<evidence type="ECO:0000313" key="4">
    <source>
        <dbReference type="EMBL" id="KKT49186.1"/>
    </source>
</evidence>